<evidence type="ECO:0000256" key="1">
    <source>
        <dbReference type="ARBA" id="ARBA00022723"/>
    </source>
</evidence>
<comment type="cofactor">
    <cofactor evidence="2">
        <name>a divalent metal cation</name>
        <dbReference type="ChEBI" id="CHEBI:60240"/>
    </cofactor>
</comment>
<dbReference type="PANTHER" id="PTHR12110">
    <property type="entry name" value="HYDROXYPYRUVATE ISOMERASE"/>
    <property type="match status" value="1"/>
</dbReference>
<comment type="function">
    <text evidence="2">Catalyzes the conversion of 3-dehydroshikimate to protocatechuate (3,4-dihydroxybenzoate), a common intermediate of quinate and shikimate degradation pathways.</text>
</comment>
<dbReference type="GO" id="GO:0046565">
    <property type="term" value="F:3-dehydroshikimate dehydratase activity"/>
    <property type="evidence" value="ECO:0007669"/>
    <property type="project" value="UniProtKB-UniRule"/>
</dbReference>
<dbReference type="PROSITE" id="PS51819">
    <property type="entry name" value="VOC"/>
    <property type="match status" value="2"/>
</dbReference>
<dbReference type="EMBL" id="LVYV01000012">
    <property type="protein sequence ID" value="KZD23254.1"/>
    <property type="molecule type" value="Genomic_DNA"/>
</dbReference>
<dbReference type="Pfam" id="PF01261">
    <property type="entry name" value="AP_endonuc_2"/>
    <property type="match status" value="1"/>
</dbReference>
<protein>
    <recommendedName>
        <fullName evidence="2">3-dehydroshikimate dehydratase</fullName>
        <shortName evidence="2">DSD</shortName>
        <ecNumber evidence="2">4.2.1.118</ecNumber>
    </recommendedName>
</protein>
<name>A0A161QPT6_9BRAD</name>
<keyword evidence="1 2" id="KW-0479">Metal-binding</keyword>
<dbReference type="UniPathway" id="UPA00088"/>
<dbReference type="InterPro" id="IPR037523">
    <property type="entry name" value="VOC_core"/>
</dbReference>
<dbReference type="EC" id="4.2.1.118" evidence="2"/>
<dbReference type="Pfam" id="PF00903">
    <property type="entry name" value="Glyoxalase"/>
    <property type="match status" value="1"/>
</dbReference>
<dbReference type="InterPro" id="IPR050312">
    <property type="entry name" value="IolE/XylAMocC-like"/>
</dbReference>
<feature type="binding site" evidence="2">
    <location>
        <position position="135"/>
    </location>
    <ligand>
        <name>a divalent metal cation</name>
        <dbReference type="ChEBI" id="CHEBI:60240"/>
        <note>catalytic</note>
    </ligand>
</feature>
<dbReference type="Proteomes" id="UP000076574">
    <property type="component" value="Unassembled WGS sequence"/>
</dbReference>
<proteinExistence type="inferred from homology"/>
<evidence type="ECO:0000313" key="5">
    <source>
        <dbReference type="Proteomes" id="UP000076574"/>
    </source>
</evidence>
<comment type="caution">
    <text evidence="4">The sequence shown here is derived from an EMBL/GenBank/DDBJ whole genome shotgun (WGS) entry which is preliminary data.</text>
</comment>
<comment type="pathway">
    <text evidence="2">Aromatic compound metabolism; 3,4-dihydroxybenzoate biosynthesis.</text>
</comment>
<dbReference type="InterPro" id="IPR029068">
    <property type="entry name" value="Glyas_Bleomycin-R_OHBP_Dase"/>
</dbReference>
<dbReference type="SUPFAM" id="SSF51658">
    <property type="entry name" value="Xylose isomerase-like"/>
    <property type="match status" value="1"/>
</dbReference>
<dbReference type="STRING" id="943830.A4A58_07690"/>
<dbReference type="Pfam" id="PF14696">
    <property type="entry name" value="Glyoxalase_5"/>
    <property type="match status" value="1"/>
</dbReference>
<feature type="domain" description="VOC" evidence="3">
    <location>
        <begin position="285"/>
        <end position="404"/>
    </location>
</feature>
<dbReference type="InterPro" id="IPR013022">
    <property type="entry name" value="Xyl_isomerase-like_TIM-brl"/>
</dbReference>
<dbReference type="InterPro" id="IPR041736">
    <property type="entry name" value="4OHPhenylPyrv_dOase_N"/>
</dbReference>
<gene>
    <name evidence="4" type="ORF">A4A58_07690</name>
</gene>
<feature type="binding site" evidence="2">
    <location>
        <position position="430"/>
    </location>
    <ligand>
        <name>Mg(2+)</name>
        <dbReference type="ChEBI" id="CHEBI:18420"/>
    </ligand>
</feature>
<comment type="similarity">
    <text evidence="2">Belongs to the bacterial two-domain DSD family.</text>
</comment>
<dbReference type="CDD" id="cd08342">
    <property type="entry name" value="HPPD_N_like"/>
    <property type="match status" value="1"/>
</dbReference>
<dbReference type="OrthoDB" id="9780241at2"/>
<evidence type="ECO:0000259" key="3">
    <source>
        <dbReference type="PROSITE" id="PS51819"/>
    </source>
</evidence>
<dbReference type="InterPro" id="IPR043700">
    <property type="entry name" value="DSD"/>
</dbReference>
<feature type="binding site" evidence="2">
    <location>
        <position position="508"/>
    </location>
    <ligand>
        <name>Mg(2+)</name>
        <dbReference type="ChEBI" id="CHEBI:18420"/>
    </ligand>
</feature>
<feature type="domain" description="VOC" evidence="3">
    <location>
        <begin position="427"/>
        <end position="576"/>
    </location>
</feature>
<feature type="binding site" evidence="2">
    <location>
        <position position="585"/>
    </location>
    <ligand>
        <name>Mg(2+)</name>
        <dbReference type="ChEBI" id="CHEBI:18420"/>
    </ligand>
</feature>
<dbReference type="RefSeq" id="WP_068733462.1">
    <property type="nucleotide sequence ID" value="NZ_LVYV01000012.1"/>
</dbReference>
<reference evidence="4 5" key="1">
    <citation type="submission" date="2016-03" db="EMBL/GenBank/DDBJ databases">
        <title>Microsymbionts genomes from the relict species Vavilovia formosa (Stev.) Fed.</title>
        <authorList>
            <person name="Kopat V."/>
            <person name="Chirak E."/>
            <person name="Kimeklis A."/>
            <person name="Andronov E."/>
        </authorList>
    </citation>
    <scope>NUCLEOTIDE SEQUENCE [LARGE SCALE GENOMIC DNA]</scope>
    <source>
        <strain evidence="4 5">Vaf07</strain>
    </source>
</reference>
<dbReference type="HAMAP" id="MF_02238">
    <property type="entry name" value="DSD"/>
    <property type="match status" value="1"/>
</dbReference>
<dbReference type="GO" id="GO:0046279">
    <property type="term" value="P:3,4-dihydroxybenzoate biosynthetic process"/>
    <property type="evidence" value="ECO:0007669"/>
    <property type="project" value="UniProtKB-UniRule"/>
</dbReference>
<dbReference type="Gene3D" id="3.10.180.10">
    <property type="entry name" value="2,3-Dihydroxybiphenyl 1,2-Dioxygenase, domain 1"/>
    <property type="match status" value="2"/>
</dbReference>
<dbReference type="Gene3D" id="3.20.20.150">
    <property type="entry name" value="Divalent-metal-dependent TIM barrel enzymes"/>
    <property type="match status" value="1"/>
</dbReference>
<dbReference type="AlphaFoldDB" id="A0A161QPT6"/>
<accession>A0A161QPT6</accession>
<dbReference type="InterPro" id="IPR041735">
    <property type="entry name" value="4OHPhenylPyrv_dOase_C"/>
</dbReference>
<dbReference type="InterPro" id="IPR004360">
    <property type="entry name" value="Glyas_Fos-R_dOase_dom"/>
</dbReference>
<feature type="binding site" evidence="2">
    <location>
        <position position="192"/>
    </location>
    <ligand>
        <name>a divalent metal cation</name>
        <dbReference type="ChEBI" id="CHEBI:60240"/>
        <note>catalytic</note>
    </ligand>
</feature>
<keyword evidence="5" id="KW-1185">Reference proteome</keyword>
<dbReference type="PANTHER" id="PTHR12110:SF21">
    <property type="entry name" value="XYLOSE ISOMERASE-LIKE TIM BARREL DOMAIN-CONTAINING PROTEIN"/>
    <property type="match status" value="1"/>
</dbReference>
<evidence type="ECO:0000256" key="2">
    <source>
        <dbReference type="HAMAP-Rule" id="MF_02238"/>
    </source>
</evidence>
<comment type="catalytic activity">
    <reaction evidence="2">
        <text>3-dehydroshikimate = 3,4-dihydroxybenzoate + H2O</text>
        <dbReference type="Rhea" id="RHEA:24848"/>
        <dbReference type="ChEBI" id="CHEBI:15377"/>
        <dbReference type="ChEBI" id="CHEBI:16630"/>
        <dbReference type="ChEBI" id="CHEBI:36241"/>
        <dbReference type="EC" id="4.2.1.118"/>
    </reaction>
</comment>
<dbReference type="InterPro" id="IPR036237">
    <property type="entry name" value="Xyl_isomerase-like_sf"/>
</dbReference>
<organism evidence="4 5">
    <name type="scientific">Tardiphaga robiniae</name>
    <dbReference type="NCBI Taxonomy" id="943830"/>
    <lineage>
        <taxon>Bacteria</taxon>
        <taxon>Pseudomonadati</taxon>
        <taxon>Pseudomonadota</taxon>
        <taxon>Alphaproteobacteria</taxon>
        <taxon>Hyphomicrobiales</taxon>
        <taxon>Nitrobacteraceae</taxon>
        <taxon>Tardiphaga</taxon>
    </lineage>
</organism>
<evidence type="ECO:0000313" key="4">
    <source>
        <dbReference type="EMBL" id="KZD23254.1"/>
    </source>
</evidence>
<sequence>MNKLSIATVSLSGALDEKLRAIAAAGFDEVEIFEADLLSFNGSPRDVGQMCRDLGLTICAFQPFRDFEGMPEPQRSRNFARAARKFDLMKELQTDLMLICSNISPASLGGIDRAAADFRELGDLAAKHGMRVGFEALAWGAHVNDYRDAWEIVRRTNHPSIGVILDSFHALAPAFPVSAIASIPADKIFLVQLADAPKLGLDVLSWSRHFRCFPGQGDLPVAKFMEAVQATGYSGAWSLEIFNDQFRAGSAVRTATDGLRSLILLQDQLAKTPADALQPKTSTRGVGFIEFAVNEAKATDLATLLSQLGFRKTGVHRSKDVERWSQGTIELVINSEPDGFAHSHYVTHGPGVCAIALDVGNTKQAMARAEALQARTFYQPVGPGELEIPAIHGVGGSLLYFLEAASKNWDVDFEPLKSDAGTDHLSVVDHISQSMPYDEMLSWLLFYTGILDLQRLPQMEIPDPVGLVQSQALISANQSLRVILNGSSATRTLSNRFISEFFGSGVQHIAFLCDNIFAAVADMRKRGAKFLRIPDNYYDDVEAKYGLDAELMSALRDNQILYDREGDGEFFQIYTPSFDERFFFEIVERRNYQGFGAANAGIRLAAQTRDARPVSVPRV</sequence>
<keyword evidence="2" id="KW-0456">Lyase</keyword>
<dbReference type="GO" id="GO:0046872">
    <property type="term" value="F:metal ion binding"/>
    <property type="evidence" value="ECO:0007669"/>
    <property type="project" value="UniProtKB-UniRule"/>
</dbReference>
<dbReference type="CDD" id="cd07250">
    <property type="entry name" value="HPPD_C_like"/>
    <property type="match status" value="1"/>
</dbReference>
<dbReference type="SUPFAM" id="SSF54593">
    <property type="entry name" value="Glyoxalase/Bleomycin resistance protein/Dihydroxybiphenyl dioxygenase"/>
    <property type="match status" value="1"/>
</dbReference>
<feature type="binding site" evidence="2">
    <location>
        <position position="166"/>
    </location>
    <ligand>
        <name>a divalent metal cation</name>
        <dbReference type="ChEBI" id="CHEBI:60240"/>
        <note>catalytic</note>
    </ligand>
</feature>
<feature type="binding site" evidence="2">
    <location>
        <position position="240"/>
    </location>
    <ligand>
        <name>a divalent metal cation</name>
        <dbReference type="ChEBI" id="CHEBI:60240"/>
        <note>catalytic</note>
    </ligand>
</feature>